<evidence type="ECO:0000256" key="3">
    <source>
        <dbReference type="ARBA" id="ARBA00022741"/>
    </source>
</evidence>
<evidence type="ECO:0000256" key="1">
    <source>
        <dbReference type="ARBA" id="ARBA00005417"/>
    </source>
</evidence>
<keyword evidence="2" id="KW-0813">Transport</keyword>
<evidence type="ECO:0000256" key="2">
    <source>
        <dbReference type="ARBA" id="ARBA00022448"/>
    </source>
</evidence>
<protein>
    <submittedName>
        <fullName evidence="6">Unannotated protein</fullName>
    </submittedName>
</protein>
<dbReference type="PROSITE" id="PS50893">
    <property type="entry name" value="ABC_TRANSPORTER_2"/>
    <property type="match status" value="1"/>
</dbReference>
<dbReference type="SMART" id="SM00382">
    <property type="entry name" value="AAA"/>
    <property type="match status" value="1"/>
</dbReference>
<organism evidence="6">
    <name type="scientific">freshwater metagenome</name>
    <dbReference type="NCBI Taxonomy" id="449393"/>
    <lineage>
        <taxon>unclassified sequences</taxon>
        <taxon>metagenomes</taxon>
        <taxon>ecological metagenomes</taxon>
    </lineage>
</organism>
<dbReference type="PANTHER" id="PTHR42711">
    <property type="entry name" value="ABC TRANSPORTER ATP-BINDING PROTEIN"/>
    <property type="match status" value="1"/>
</dbReference>
<proteinExistence type="inferred from homology"/>
<dbReference type="Gene3D" id="3.40.50.300">
    <property type="entry name" value="P-loop containing nucleotide triphosphate hydrolases"/>
    <property type="match status" value="1"/>
</dbReference>
<evidence type="ECO:0000259" key="5">
    <source>
        <dbReference type="PROSITE" id="PS50893"/>
    </source>
</evidence>
<feature type="domain" description="ABC transporter" evidence="5">
    <location>
        <begin position="11"/>
        <end position="236"/>
    </location>
</feature>
<evidence type="ECO:0000256" key="4">
    <source>
        <dbReference type="ARBA" id="ARBA00022840"/>
    </source>
</evidence>
<dbReference type="Pfam" id="PF00005">
    <property type="entry name" value="ABC_tran"/>
    <property type="match status" value="1"/>
</dbReference>
<evidence type="ECO:0000313" key="6">
    <source>
        <dbReference type="EMBL" id="CAB4542555.1"/>
    </source>
</evidence>
<dbReference type="EMBL" id="CAEZSO010000078">
    <property type="protein sequence ID" value="CAB4542555.1"/>
    <property type="molecule type" value="Genomic_DNA"/>
</dbReference>
<name>A0A6J6BUV3_9ZZZZ</name>
<dbReference type="InterPro" id="IPR003593">
    <property type="entry name" value="AAA+_ATPase"/>
</dbReference>
<keyword evidence="4" id="KW-0067">ATP-binding</keyword>
<sequence>MNMSGDGRLAVKTTALTKSFGSSRGISDVSVEIHRGEVFGLLGPNGAGKTTLLRCLMDLIHPTSGSAQVLGEEVSRNSKFIRSRVSYLPGEFALWPTLTAGETLQRLGRLRADHDAERVAQLSSRFNVDMDRPLGQMSRGNKQKVGLVLALSPVMDVYILDEPTGGLDPIMQQHFREVVATEVERGATILLSSHVLHEVEHLAERVGVLRAGELVAVERVDSLRSRAALPITVTFAGVAPVQLLRAVPDVEVLASPTETTVSLRVRGAIDPLLKFLAGYEVLSLVAPEAELEEIFLEFYGSGDPS</sequence>
<comment type="similarity">
    <text evidence="1">Belongs to the ABC transporter superfamily.</text>
</comment>
<dbReference type="AlphaFoldDB" id="A0A6J6BUV3"/>
<dbReference type="InterPro" id="IPR003439">
    <property type="entry name" value="ABC_transporter-like_ATP-bd"/>
</dbReference>
<keyword evidence="3" id="KW-0547">Nucleotide-binding</keyword>
<reference evidence="6" key="1">
    <citation type="submission" date="2020-05" db="EMBL/GenBank/DDBJ databases">
        <authorList>
            <person name="Chiriac C."/>
            <person name="Salcher M."/>
            <person name="Ghai R."/>
            <person name="Kavagutti S V."/>
        </authorList>
    </citation>
    <scope>NUCLEOTIDE SEQUENCE</scope>
</reference>
<dbReference type="InterPro" id="IPR050763">
    <property type="entry name" value="ABC_transporter_ATP-binding"/>
</dbReference>
<dbReference type="GO" id="GO:0016887">
    <property type="term" value="F:ATP hydrolysis activity"/>
    <property type="evidence" value="ECO:0007669"/>
    <property type="project" value="InterPro"/>
</dbReference>
<dbReference type="GO" id="GO:0005524">
    <property type="term" value="F:ATP binding"/>
    <property type="evidence" value="ECO:0007669"/>
    <property type="project" value="UniProtKB-KW"/>
</dbReference>
<dbReference type="InterPro" id="IPR027417">
    <property type="entry name" value="P-loop_NTPase"/>
</dbReference>
<gene>
    <name evidence="6" type="ORF">UFOPK1446_00487</name>
</gene>
<dbReference type="SUPFAM" id="SSF52540">
    <property type="entry name" value="P-loop containing nucleoside triphosphate hydrolases"/>
    <property type="match status" value="1"/>
</dbReference>
<dbReference type="PANTHER" id="PTHR42711:SF5">
    <property type="entry name" value="ABC TRANSPORTER ATP-BINDING PROTEIN NATA"/>
    <property type="match status" value="1"/>
</dbReference>
<accession>A0A6J6BUV3</accession>
<dbReference type="CDD" id="cd03230">
    <property type="entry name" value="ABC_DR_subfamily_A"/>
    <property type="match status" value="1"/>
</dbReference>